<evidence type="ECO:0000256" key="24">
    <source>
        <dbReference type="ARBA" id="ARBA00023054"/>
    </source>
</evidence>
<feature type="topological domain" description="Cytoplasmic" evidence="33">
    <location>
        <begin position="705"/>
        <end position="855"/>
    </location>
</feature>
<evidence type="ECO:0000259" key="36">
    <source>
        <dbReference type="Pfam" id="PF00516"/>
    </source>
</evidence>
<reference evidence="38" key="1">
    <citation type="journal article" date="2008" name="Proc. Natl. Acad. Sci. U.S.A.">
        <title>Identification and characterization of transmitted and early founder virus envelopes in primary HIV-1 infection.</title>
        <authorList>
            <person name="Keele B.F."/>
            <person name="Giorgi E.E."/>
            <person name="Salazar-Gonzalez J.F."/>
            <person name="Decker J.M."/>
            <person name="Pham K.T."/>
            <person name="Salazar M.G."/>
            <person name="Sun C."/>
            <person name="Grayson T."/>
            <person name="Wang S."/>
            <person name="Li H."/>
            <person name="Wei X."/>
            <person name="Jiang C."/>
            <person name="Kirchherr J.L."/>
            <person name="Gao F."/>
            <person name="Anderson J.A."/>
            <person name="Ping L.H."/>
            <person name="Swanstrom R."/>
            <person name="Tomaras G.D."/>
            <person name="Blattner W.A."/>
            <person name="Goepfert P.A."/>
            <person name="Kilby J.M."/>
            <person name="Saag M.S."/>
            <person name="Delwart E.L."/>
            <person name="Busch M.P."/>
            <person name="Cohen M.S."/>
            <person name="Montefiori D.C."/>
            <person name="Haynes B.F."/>
            <person name="Gaschen B."/>
            <person name="Athreya G.S."/>
            <person name="Lee H.Y."/>
            <person name="Wood N."/>
            <person name="Seoighe C."/>
            <person name="Perelson A.S."/>
            <person name="Bhattacharya T."/>
            <person name="Korber B.T."/>
            <person name="Hahn B.H."/>
            <person name="Shaw G.M."/>
        </authorList>
    </citation>
    <scope>NUCLEOTIDE SEQUENCE</scope>
    <source>
        <strain evidence="38">SUMAd13_A12</strain>
    </source>
</reference>
<feature type="region of interest" description="Immunosuppression" evidence="33">
    <location>
        <begin position="573"/>
        <end position="591"/>
    </location>
</feature>
<feature type="short sequence motif" description="YXXL motif; contains endocytosis signal" evidence="33">
    <location>
        <begin position="711"/>
        <end position="714"/>
    </location>
</feature>
<evidence type="ECO:0000256" key="31">
    <source>
        <dbReference type="ARBA" id="ARBA00023296"/>
    </source>
</evidence>
<dbReference type="InterPro" id="IPR036377">
    <property type="entry name" value="Gp120_core_sf"/>
</dbReference>
<feature type="region of interest" description="V1" evidence="33">
    <location>
        <begin position="128"/>
        <end position="153"/>
    </location>
</feature>
<dbReference type="Gene3D" id="1.20.5.490">
    <property type="entry name" value="Single helix bin"/>
    <property type="match status" value="1"/>
</dbReference>
<dbReference type="GO" id="GO:0075512">
    <property type="term" value="P:clathrin-dependent endocytosis of virus by host cell"/>
    <property type="evidence" value="ECO:0007669"/>
    <property type="project" value="UniProtKB-UniRule"/>
</dbReference>
<dbReference type="SUPFAM" id="SSF56502">
    <property type="entry name" value="gp120 core"/>
    <property type="match status" value="2"/>
</dbReference>
<dbReference type="GO" id="GO:0005198">
    <property type="term" value="F:structural molecule activity"/>
    <property type="evidence" value="ECO:0007669"/>
    <property type="project" value="UniProtKB-UniRule"/>
</dbReference>
<keyword evidence="22 33" id="KW-1133">Transmembrane helix</keyword>
<comment type="function">
    <text evidence="33">Surface protein gp120: Attaches the virus to the host lymphoid cell by binding to the primary receptor CD4. This interaction induces a structural rearrangement creating a high affinity binding site for a chemokine coreceptor like CXCR4 and/or CCR5. Acts as a ligand for CD209/DC-SIGN and CLEC4M/DC-SIGNR, which are respectively found on dendritic cells (DCs), and on endothelial cells of liver sinusoids and lymph node sinuses. These interactions allow capture of viral particles at mucosal surfaces by these cells and subsequent transmission to permissive cells. HIV subverts the migration properties of dendritic cells to gain access to CD4+ T-cells in lymph nodes. Virus transmission to permissive T-cells occurs either in trans (without DCs infection, through viral capture and transmission), or in cis (following DCs productive infection, through the usual CD4-gp120 interaction), thereby inducing a robust infection. In trans infection, bound virions remain infectious over days and it is proposed that they are not degraded, but protected in non-lysosomal acidic organelles within the DCs close to the cell membrane thus contributing to the viral infectious potential during DCs' migration from the periphery to the lymphoid tissues. On arrival at lymphoid tissues, intact virions recycle back to DCs' cell surface allowing virus transmission to CD4+ T-cells.</text>
</comment>
<dbReference type="SUPFAM" id="SSF58069">
    <property type="entry name" value="Virus ectodomain"/>
    <property type="match status" value="1"/>
</dbReference>
<keyword evidence="26 33" id="KW-0564">Palmitate</keyword>
<comment type="function">
    <text evidence="33">Transmembrane protein gp41: Acts as a class I viral fusion protein. Under the current model, the protein has at least 3 conformational states: pre-fusion native state, pre-hairpin intermediate state, and post-fusion hairpin state. During fusion of viral and target intracellular membranes, the coiled coil regions (heptad repeats) assume a trimer-of-hairpins structure, positioning the fusion peptide in close proximity to the C-terminal region of the ectodomain. The formation of this structure appears to drive apposition and subsequent fusion of viral and target cell membranes. Complete fusion occurs in host cell endosomes and is dynamin-dependent, however some lipid transfer might occur at the plasma membrane. The virus undergoes clathrin-dependent internalization long before endosomal fusion, thus minimizing the surface exposure of conserved viral epitopes during fusion and reducing the efficacy of inhibitors targeting these epitopes. Membranes fusion leads to delivery of the nucleocapsid into the cytoplasm.</text>
</comment>
<feature type="disulfide bond" evidence="33">
    <location>
        <begin position="597"/>
        <end position="603"/>
    </location>
</feature>
<keyword evidence="9 33" id="KW-1032">Host cell membrane</keyword>
<evidence type="ECO:0000256" key="23">
    <source>
        <dbReference type="ARBA" id="ARBA00023046"/>
    </source>
</evidence>
<dbReference type="GO" id="GO:0019062">
    <property type="term" value="P:virion attachment to host cell"/>
    <property type="evidence" value="ECO:0007669"/>
    <property type="project" value="UniProtKB-UniRule"/>
</dbReference>
<comment type="subunit">
    <text evidence="32">The mature envelope protein (Env) consists of a homotrimer of non-covalently associated gp120-gp41 heterodimers. The resulting complex protrudes from the virus surface as a spike. There seems to be as few as 10 spikes on the average virion. Interacts with host CD4, CCR5 and CXCR4. Gp120 also interacts with the C-type lectins CD209/DC-SIGN and CLEC4M/DC-SIGNR (collectively referred to as DC-SIGN(R)). Gp120 and gp41 interact with GalCer. Gp120 interacts with host ITGA4/ITGB7 complex; on CD4+ T-cells, this interaction results in rapid activation of integrin ITGAL/LFA-1, which facilitates efficient cell-to-cell spreading of HIV-1. Gp120 interacts with cell-associated heparan sulfate; this interaction increases virus infectivity on permissive cells and may be involved in infection of CD4- cells.</text>
</comment>
<keyword evidence="17 33" id="KW-1161">Viral attachment to host cell</keyword>
<evidence type="ECO:0000259" key="37">
    <source>
        <dbReference type="Pfam" id="PF00517"/>
    </source>
</evidence>
<dbReference type="InterPro" id="IPR000777">
    <property type="entry name" value="HIV1_Gp120"/>
</dbReference>
<feature type="chain" id="PRO_5023317511" description="Transmembrane protein gp41" evidence="33">
    <location>
        <begin position="511"/>
        <end position="855"/>
    </location>
</feature>
<feature type="lipid moiety-binding region" description="S-palmitoyl cysteine; by host" evidence="33">
    <location>
        <position position="763"/>
    </location>
</feature>
<comment type="domain">
    <text evidence="33">The CD4-binding region is targeted by the antibody b12.</text>
</comment>
<feature type="region of interest" description="Fusion peptide" evidence="33">
    <location>
        <begin position="511"/>
        <end position="531"/>
    </location>
</feature>
<evidence type="ECO:0000256" key="18">
    <source>
        <dbReference type="ARBA" id="ARBA00022844"/>
    </source>
</evidence>
<gene>
    <name evidence="33 38" type="primary">env</name>
</gene>
<sequence length="855" mass="97093">MKVKGIRKNYFWRWGILLLGMLMICSATENLWVTVYYGVPVWKEATTTLFCASDAKAYDTEVHNVWATHACVPTDPNPQEVVLENVTENFNMWKNNMVEQMHEDIISLWDQSLQPCVRLTPLCVTLNCTDYVKNVTNATSTNATSSEGGEMKNCSFNVTTNMRDKKQKEYALFYNLDIVQIDNDNANNSYRLISCNTSVITQACPKVSFEPIPIHYCAPAGFAILRCNDKKFNGTGPCTNVSTVQCTHEIRPVVSTQLLLNGSLAEEEVVIRSKNFTNNANIIIVQLNDSVEINCTRPNNNTRKSIPIGPGRAFYTTGEIIGDIRQAHCNISKSKWNDTLQQIVKKLREQFKNKTIVFTHSSGGDPEIVMHSFNCGGEFFYCNTTQLFNSTWYINNTGNGAKGSDNTDTIKLPCRIKQIINMWQEVGKAMYAPPIRGQIRCSSNITGLILTRDGGNNNDTNNDTEVFRPGGGDMRDNWRSELYKYKVVKIEPLGVAPTKAKRRVVQREKRAVGIGALFLGFLGAAGSTMGAASVTLTVQARQLLSGIVQQQNNLLKAIEAQQHLLQLTVWGIKQLQARVLAVERYLKDQQLLGIWGCSGKLICTTAVPWNASWSNKSLNEIWDNMTWMQWEKEIDNYTSLIYTLLEQSQNQQEKNEQELLELDKWASLWNWFDITNWLWYIKIFIMIVGGLVGLRIVFTVLSIVNRVRQGYSPLSFQTRLPVPRGPDRPEGIEEEGGDRDRDRSSRLVDGFLALIWEDLRSLCLFSYHRLRDLLLIVTRIVELLGRRGWELLKYWWNLLQYWSQELKSSAVSLLNATAIAVAEGTDRIIEGLQRAFRAILNIPTRIRQGLERALL</sequence>
<evidence type="ECO:0000256" key="35">
    <source>
        <dbReference type="SAM" id="MobiDB-lite"/>
    </source>
</evidence>
<evidence type="ECO:0000256" key="6">
    <source>
        <dbReference type="ARBA" id="ARBA00004650"/>
    </source>
</evidence>
<dbReference type="FunFam" id="2.170.40.20:FF:000003">
    <property type="entry name" value="Envelope glycoprotein gp160"/>
    <property type="match status" value="1"/>
</dbReference>
<comment type="subcellular location">
    <molecule>Surface protein gp120</molecule>
    <subcellularLocation>
        <location evidence="33">Virion membrane</location>
        <topology evidence="33">Peripheral membrane protein</topology>
    </subcellularLocation>
    <subcellularLocation>
        <location evidence="33">Host cell membrane</location>
        <topology evidence="33">Peripheral membrane protein</topology>
    </subcellularLocation>
    <subcellularLocation>
        <location evidence="33">Host endosome membrane</location>
        <topology evidence="33">Single-pass type I membrane protein</topology>
    </subcellularLocation>
    <text evidence="33">The surface protein is not anchored to the viral envelope, but associates with the extravirion surface through its binding to TM. It is probably concentrated at the site of budding and incorporated into the virions possibly by contacts between the cytoplasmic tail of Env and the N-terminus of Gag.</text>
</comment>
<evidence type="ECO:0000256" key="7">
    <source>
        <dbReference type="ARBA" id="ARBA00022506"/>
    </source>
</evidence>
<keyword evidence="8 33" id="KW-1170">Fusion of virus membrane with host endosomal membrane</keyword>
<comment type="domain">
    <text evidence="33">The membrane proximal external region (MPER) present in gp41 is a tryptophan-rich region recognized by the antibodies 2F5, Z13, and 4E10. MPER seems to play a role in fusion.</text>
</comment>
<feature type="region of interest" description="CD4-binding loop" evidence="33">
    <location>
        <begin position="361"/>
        <end position="371"/>
    </location>
</feature>
<evidence type="ECO:0000256" key="19">
    <source>
        <dbReference type="ARBA" id="ARBA00022870"/>
    </source>
</evidence>
<evidence type="ECO:0000256" key="34">
    <source>
        <dbReference type="RuleBase" id="RU363095"/>
    </source>
</evidence>
<keyword evidence="20 33" id="KW-0261">Viral envelope protein</keyword>
<keyword evidence="27 33" id="KW-1015">Disulfide bond</keyword>
<evidence type="ECO:0000256" key="29">
    <source>
        <dbReference type="ARBA" id="ARBA00023280"/>
    </source>
</evidence>
<keyword evidence="12 33" id="KW-1162">Viral penetration into host cytoplasm</keyword>
<dbReference type="GO" id="GO:0019082">
    <property type="term" value="P:viral protein processing"/>
    <property type="evidence" value="ECO:0007669"/>
    <property type="project" value="UniProtKB-UniRule"/>
</dbReference>
<keyword evidence="19 33" id="KW-1043">Host membrane</keyword>
<keyword evidence="23 33" id="KW-1039">Host endosome</keyword>
<dbReference type="GO" id="GO:0019064">
    <property type="term" value="P:fusion of virus membrane with host plasma membrane"/>
    <property type="evidence" value="ECO:0007669"/>
    <property type="project" value="UniProtKB-UniRule"/>
</dbReference>
<feature type="disulfide bond" evidence="33">
    <location>
        <begin position="128"/>
        <end position="154"/>
    </location>
</feature>
<feature type="domain" description="Retroviral envelope protein GP41-like" evidence="37">
    <location>
        <begin position="529"/>
        <end position="718"/>
    </location>
</feature>
<dbReference type="Gene3D" id="1.10.287.210">
    <property type="match status" value="1"/>
</dbReference>
<comment type="domain">
    <text evidence="33">Some of the most genetically diverse regions of the viral genome are present in Env. They are called variable regions 1 through 5 (V1 through V5). Coreceptor usage of gp120 is determined mainly by the primary structure of the third variable region (V3) in the outer domain of gp120. The sequence of V3 determines which coreceptor, CCR5 and/or CXCR4 (corresponding to R5/macrophage, X4/T cell and R5X4/T cell and macrophage tropism), is used to trigger the fusion potential of the Env complex, and hence which cells the virus can infect. Binding to CCR5 involves a region adjacent in addition to V3.</text>
</comment>
<evidence type="ECO:0000256" key="21">
    <source>
        <dbReference type="ARBA" id="ARBA00022890"/>
    </source>
</evidence>
<evidence type="ECO:0000256" key="12">
    <source>
        <dbReference type="ARBA" id="ARBA00022595"/>
    </source>
</evidence>
<keyword evidence="21 33" id="KW-1164">Virus endocytosis by host</keyword>
<feature type="region of interest" description="MPER; binding to GalCer" evidence="33">
    <location>
        <begin position="661"/>
        <end position="682"/>
    </location>
</feature>
<evidence type="ECO:0000256" key="27">
    <source>
        <dbReference type="ARBA" id="ARBA00023157"/>
    </source>
</evidence>
<evidence type="ECO:0000256" key="11">
    <source>
        <dbReference type="ARBA" id="ARBA00022581"/>
    </source>
</evidence>
<dbReference type="GO" id="GO:1903908">
    <property type="term" value="P:positive regulation of plasma membrane raft polarization"/>
    <property type="evidence" value="ECO:0007669"/>
    <property type="project" value="UniProtKB-UniRule"/>
</dbReference>
<dbReference type="GO" id="GO:0052031">
    <property type="term" value="P:symbiont-mediated perturbation of host defense response"/>
    <property type="evidence" value="ECO:0007669"/>
    <property type="project" value="UniProtKB-UniRule"/>
</dbReference>
<keyword evidence="14 33" id="KW-0812">Transmembrane</keyword>
<evidence type="ECO:0000256" key="16">
    <source>
        <dbReference type="ARBA" id="ARBA00022729"/>
    </source>
</evidence>
<comment type="subcellular location">
    <subcellularLocation>
        <location evidence="3">Host cell membrane</location>
        <topology evidence="3">Peripheral membrane protein</topology>
    </subcellularLocation>
    <subcellularLocation>
        <location evidence="1">Host cell membrane</location>
        <topology evidence="1">Single-pass type I membrane protein</topology>
    </subcellularLocation>
    <subcellularLocation>
        <location evidence="2">Host endosome membrane</location>
        <topology evidence="2">Peripheral membrane protein</topology>
    </subcellularLocation>
    <subcellularLocation>
        <location evidence="5">Host endosome membrane</location>
        <topology evidence="5">Single-pass type I membrane protein</topology>
    </subcellularLocation>
    <subcellularLocation>
        <location evidence="6">Virion membrane</location>
        <topology evidence="6">Peripheral membrane protein</topology>
    </subcellularLocation>
    <subcellularLocation>
        <location evidence="4">Virion membrane</location>
        <topology evidence="4">Single-pass type I membrane protein</topology>
    </subcellularLocation>
</comment>
<dbReference type="GO" id="GO:0020002">
    <property type="term" value="C:host cell plasma membrane"/>
    <property type="evidence" value="ECO:0007669"/>
    <property type="project" value="UniProtKB-SubCell"/>
</dbReference>
<dbReference type="GO" id="GO:0019031">
    <property type="term" value="C:viral envelope"/>
    <property type="evidence" value="ECO:0007669"/>
    <property type="project" value="UniProtKB-KW"/>
</dbReference>
<evidence type="ECO:0000256" key="3">
    <source>
        <dbReference type="ARBA" id="ARBA00004505"/>
    </source>
</evidence>
<keyword evidence="13 33" id="KW-0165">Cleavage on pair of basic residues</keyword>
<organism evidence="38">
    <name type="scientific">Human immunodeficiency virus type 1</name>
    <name type="common">HIV-1</name>
    <dbReference type="NCBI Taxonomy" id="11676"/>
    <lineage>
        <taxon>Viruses</taxon>
        <taxon>Riboviria</taxon>
        <taxon>Pararnavirae</taxon>
        <taxon>Artverviricota</taxon>
        <taxon>Revtraviricetes</taxon>
        <taxon>Ortervirales</taxon>
        <taxon>Retroviridae</taxon>
        <taxon>Orthoretrovirinae</taxon>
        <taxon>Lentivirus</taxon>
        <taxon>Lentivirus humimdef1</taxon>
    </lineage>
</organism>
<dbReference type="GO" id="GO:1903911">
    <property type="term" value="P:positive regulation of receptor clustering"/>
    <property type="evidence" value="ECO:0007669"/>
    <property type="project" value="UniProtKB-UniRule"/>
</dbReference>
<evidence type="ECO:0000256" key="30">
    <source>
        <dbReference type="ARBA" id="ARBA00023288"/>
    </source>
</evidence>
<evidence type="ECO:0000256" key="28">
    <source>
        <dbReference type="ARBA" id="ARBA00023180"/>
    </source>
</evidence>
<comment type="caution">
    <text evidence="33 34">Lacks conserved residue(s) required for the propagation of feature annotation.</text>
</comment>
<keyword evidence="31 33" id="KW-1160">Virus entry into host cell</keyword>
<feature type="chain" id="PRO_5023317512" description="Envelope glycoprotein gp160" evidence="33">
    <location>
        <begin position="30"/>
        <end position="855"/>
    </location>
</feature>
<dbReference type="CDD" id="cd09909">
    <property type="entry name" value="HIV-1-like_HR1-HR2"/>
    <property type="match status" value="1"/>
</dbReference>
<dbReference type="Pfam" id="PF00516">
    <property type="entry name" value="GP120"/>
    <property type="match status" value="1"/>
</dbReference>
<feature type="short sequence motif" description="Di-leucine internalization motif" evidence="33">
    <location>
        <begin position="854"/>
        <end position="855"/>
    </location>
</feature>
<evidence type="ECO:0000256" key="9">
    <source>
        <dbReference type="ARBA" id="ARBA00022511"/>
    </source>
</evidence>
<feature type="domain" description="Human immunodeficiency virus 1 envelope glycoprotein Gp120" evidence="36">
    <location>
        <begin position="31"/>
        <end position="510"/>
    </location>
</feature>
<comment type="domain">
    <text evidence="33 34">The 17 amino acids long immunosuppressive region is present in many retroviral envelope proteins. Synthetic peptides derived from this relatively conserved sequence inhibit immune function in vitro and in vivo.</text>
</comment>
<dbReference type="Gene3D" id="2.170.40.20">
    <property type="entry name" value="Human immunodeficiency virus 1, Gp160, envelope glycoprotein"/>
    <property type="match status" value="2"/>
</dbReference>
<evidence type="ECO:0000256" key="32">
    <source>
        <dbReference type="ARBA" id="ARBA00062028"/>
    </source>
</evidence>
<feature type="region of interest" description="Disordered" evidence="35">
    <location>
        <begin position="718"/>
        <end position="743"/>
    </location>
</feature>
<feature type="transmembrane region" description="Helical" evidence="34">
    <location>
        <begin position="511"/>
        <end position="534"/>
    </location>
</feature>
<keyword evidence="10 33" id="KW-1165">Clathrin-mediated endocytosis of virus by host</keyword>
<dbReference type="GO" id="GO:0055036">
    <property type="term" value="C:virion membrane"/>
    <property type="evidence" value="ECO:0007669"/>
    <property type="project" value="UniProtKB-SubCell"/>
</dbReference>
<keyword evidence="30 33" id="KW-0449">Lipoprotein</keyword>
<comment type="function">
    <text evidence="33">Envelope glycoprotein gp160: Oligomerizes in the host endoplasmic reticulum into predominantly trimers. In a second time, gp160 transits in the host Golgi, where glycosylation is completed. The precursor is then proteolytically cleaved in the trans-Golgi and thereby activated by cellular furin or furin-like proteases to produce gp120 and gp41.</text>
</comment>
<evidence type="ECO:0000256" key="4">
    <source>
        <dbReference type="ARBA" id="ARBA00004563"/>
    </source>
</evidence>
<proteinExistence type="inferred from homology"/>
<feature type="transmembrane region" description="Helical" evidence="34">
    <location>
        <begin position="677"/>
        <end position="704"/>
    </location>
</feature>
<evidence type="ECO:0000256" key="2">
    <source>
        <dbReference type="ARBA" id="ARBA00004433"/>
    </source>
</evidence>
<comment type="similarity">
    <text evidence="33">Belongs to the HIV-1 env protein family.</text>
</comment>
<evidence type="ECO:0000256" key="20">
    <source>
        <dbReference type="ARBA" id="ARBA00022879"/>
    </source>
</evidence>
<comment type="domain">
    <text evidence="33">The YXXL motif is involved in determining the exact site of viral release at the surface of infected mononuclear cells and promotes endocytosis. YXXL and di-leucine endocytosis motifs interact directly or indirectly with the clathrin adapter complexes, opperate independently, and their activities are not additive.</text>
</comment>
<keyword evidence="7 33" id="KW-1168">Fusion of virus membrane with host membrane</keyword>
<evidence type="ECO:0000256" key="25">
    <source>
        <dbReference type="ARBA" id="ARBA00023136"/>
    </source>
</evidence>
<keyword evidence="11 33" id="KW-0945">Host-virus interaction</keyword>
<dbReference type="Pfam" id="PF00517">
    <property type="entry name" value="GP41"/>
    <property type="match status" value="1"/>
</dbReference>
<accession>B2YYV8</accession>
<evidence type="ECO:0000256" key="5">
    <source>
        <dbReference type="ARBA" id="ARBA00004578"/>
    </source>
</evidence>
<evidence type="ECO:0000256" key="1">
    <source>
        <dbReference type="ARBA" id="ARBA00004402"/>
    </source>
</evidence>
<comment type="PTM">
    <text evidence="33">Palmitoylation of the transmembrane protein and of Env polyprotein (prior to its proteolytic cleavage) is essential for their association with host cell membrane lipid rafts. Palmitoylation is therefore required for envelope trafficking to classical lipid rafts, but not for viral replication.</text>
</comment>
<comment type="miscellaneous">
    <text evidence="33">Inhibitors targeting HIV-1 viral envelope proteins are used as antiretroviral drugs. Attachment of virions to the cell surface via non-specific interactions and CD4 binding can be blocked by inhibitors that include cyanovirin-N, cyclotriazadisulfonamide analogs, PRO 2000, TNX 355 and PRO 542. In addition, BMS 806 can block CD4-induced conformational changes. Env interactions with the coreceptor molecules can be targeted by CCR5 antagonists including SCH-D, maraviroc (UK 427857) and aplaviroc (GW 873140), and the CXCR4 antagonist AMD 070. Fusion of viral and cellular membranes can be inhibited by peptides such as enfuvirtide and tifuvirtide (T 1249). Resistance to inhibitors associated with mutations in Env are observed. Most of the time, single mutations confer only a modest reduction in drug susceptibility. Combination of several mutations is usually required to develop a high-level drug resistance.</text>
</comment>
<keyword evidence="24 33" id="KW-0175">Coiled coil</keyword>
<dbReference type="HAMAP" id="MF_04083">
    <property type="entry name" value="HIV_ENV"/>
    <property type="match status" value="1"/>
</dbReference>
<evidence type="ECO:0000256" key="8">
    <source>
        <dbReference type="ARBA" id="ARBA00022510"/>
    </source>
</evidence>
<keyword evidence="29 33" id="KW-0899">Viral immunoevasion</keyword>
<comment type="subunit">
    <text evidence="33">The mature envelope protein (Env) consists of a homotrimer of non-covalently associated gp120-gp41 heterodimers. The resulting complex protrudes from the virus surface as a spike. There seems to be as few as 10 spikes on the average virion. Surface protein gp120 interacts with host CD4, CCR5 and CXCR4. Gp120 also interacts with the C-type lectins CD209/DC-SIGN and CLEC4M/DC-SIGNR (collectively referred to as DC-SIGN(R)). Gp120 and gp41 interact with GalCer. Gp120 interacts with host ITGA4/ITGB7 complex; on CD4+ T-cells, this interaction results in rapid activation of integrin ITGAL/LFA-1, which facilitates efficient cell-to-cell spreading of HIV-1. Gp120 interacts with cell-associated heparan sulfate; this interaction increases virus infectivity on permissive cells and may be involved in infection of CD4- cells.</text>
</comment>
<feature type="disulfide bond" evidence="33">
    <location>
        <begin position="227"/>
        <end position="238"/>
    </location>
</feature>
<keyword evidence="15 33" id="KW-0053">Apoptosis</keyword>
<feature type="disulfide bond" evidence="33">
    <location>
        <begin position="217"/>
        <end position="246"/>
    </location>
</feature>
<dbReference type="GO" id="GO:0039654">
    <property type="term" value="P:fusion of virus membrane with host endosome membrane"/>
    <property type="evidence" value="ECO:0007669"/>
    <property type="project" value="UniProtKB-UniRule"/>
</dbReference>
<comment type="PTM">
    <text evidence="33">Highly glycosylated by host. The high number of glycan on the protein is reffered to as 'glycan shield' because it contributes to hide protein sequence from adaptive immune system.</text>
</comment>
<evidence type="ECO:0000256" key="26">
    <source>
        <dbReference type="ARBA" id="ARBA00023139"/>
    </source>
</evidence>
<dbReference type="FunFam" id="1.20.5.490:FF:000001">
    <property type="entry name" value="Envelope glycoprotein gp160"/>
    <property type="match status" value="1"/>
</dbReference>
<feature type="coiled-coil region" evidence="33">
    <location>
        <begin position="632"/>
        <end position="666"/>
    </location>
</feature>
<dbReference type="GO" id="GO:0044175">
    <property type="term" value="C:host cell endosome membrane"/>
    <property type="evidence" value="ECO:0007669"/>
    <property type="project" value="UniProtKB-SubCell"/>
</dbReference>
<evidence type="ECO:0000256" key="10">
    <source>
        <dbReference type="ARBA" id="ARBA00022570"/>
    </source>
</evidence>
<evidence type="ECO:0000256" key="17">
    <source>
        <dbReference type="ARBA" id="ARBA00022804"/>
    </source>
</evidence>
<keyword evidence="16 33" id="KW-0732">Signal</keyword>
<organismHost>
    <name type="scientific">Homo sapiens</name>
    <name type="common">Human</name>
    <dbReference type="NCBI Taxonomy" id="9606"/>
</organismHost>
<keyword evidence="18 33" id="KW-0946">Virion</keyword>
<dbReference type="GO" id="GO:0016020">
    <property type="term" value="C:membrane"/>
    <property type="evidence" value="ECO:0007669"/>
    <property type="project" value="UniProtKB-UniRule"/>
</dbReference>
<evidence type="ECO:0000256" key="13">
    <source>
        <dbReference type="ARBA" id="ARBA00022685"/>
    </source>
</evidence>
<keyword evidence="28 33" id="KW-0325">Glycoprotein</keyword>
<evidence type="ECO:0000256" key="33">
    <source>
        <dbReference type="HAMAP-Rule" id="MF_04083"/>
    </source>
</evidence>
<comment type="subcellular location">
    <molecule>Transmembrane protein gp41</molecule>
    <subcellularLocation>
        <location evidence="33">Virion membrane</location>
        <topology evidence="33">Single-pass type I membrane protein</topology>
    </subcellularLocation>
    <subcellularLocation>
        <location evidence="33">Host cell membrane</location>
        <topology evidence="33">Single-pass type I membrane protein</topology>
    </subcellularLocation>
    <subcellularLocation>
        <location evidence="33">Host endosome membrane</location>
        <topology evidence="33">Single-pass type I membrane protein</topology>
    </subcellularLocation>
    <text evidence="33">It is probably concentrated at the site of budding and incorporated into the virions possibly by contacts between the cytoplasmic tail of Env and the N-terminus of Gag.</text>
</comment>
<dbReference type="FunFam" id="1.10.287.210:FF:000001">
    <property type="entry name" value="Envelope glycoprotein gp160"/>
    <property type="match status" value="1"/>
</dbReference>
<evidence type="ECO:0000256" key="14">
    <source>
        <dbReference type="ARBA" id="ARBA00022692"/>
    </source>
</evidence>
<comment type="miscellaneous">
    <text evidence="33">HIV-1 lineages are divided in three main groups, M (for Major), O (for Outlier), and N (for New, or Non-M, Non-O). The vast majority of strains found worldwide belong to the group M. Group O seems to be endemic to and largely confined to Cameroon and neighboring countries in West Central Africa, where these viruses represent a small minority of HIV-1 strains. The group N is represented by a limited number of isolates from Cameroonian persons. The group M is further subdivided in 9 clades or subtypes (A to D, F to H, J and K).</text>
</comment>
<evidence type="ECO:0000313" key="38">
    <source>
        <dbReference type="EMBL" id="ACD41626.1"/>
    </source>
</evidence>
<evidence type="ECO:0000256" key="22">
    <source>
        <dbReference type="ARBA" id="ARBA00022989"/>
    </source>
</evidence>
<feature type="disulfide bond" evidence="33">
    <location>
        <begin position="51"/>
        <end position="71"/>
    </location>
</feature>
<dbReference type="InterPro" id="IPR037527">
    <property type="entry name" value="Gp160"/>
</dbReference>
<protein>
    <recommendedName>
        <fullName evidence="33">Envelope glycoprotein gp160</fullName>
    </recommendedName>
    <alternativeName>
        <fullName evidence="33">Env polyprotein</fullName>
    </alternativeName>
    <component>
        <recommendedName>
            <fullName evidence="33">Surface protein gp120</fullName>
            <shortName evidence="33">SU</shortName>
        </recommendedName>
        <alternativeName>
            <fullName evidence="33">Glycoprotein 120</fullName>
            <shortName evidence="33">gp120</shortName>
        </alternativeName>
    </component>
    <component>
        <recommendedName>
            <fullName evidence="33">Transmembrane protein gp41</fullName>
            <shortName evidence="33">TM</shortName>
        </recommendedName>
        <alternativeName>
            <fullName evidence="33">Glycoprotein 41</fullName>
            <shortName evidence="33">gp41</shortName>
        </alternativeName>
    </component>
</protein>
<keyword evidence="25 33" id="KW-0472">Membrane</keyword>
<dbReference type="InterPro" id="IPR000328">
    <property type="entry name" value="GP41-like"/>
</dbReference>
<evidence type="ECO:0000256" key="15">
    <source>
        <dbReference type="ARBA" id="ARBA00022703"/>
    </source>
</evidence>
<dbReference type="FunFam" id="2.170.40.20:FF:000001">
    <property type="entry name" value="Envelope glycoprotein gp160"/>
    <property type="match status" value="1"/>
</dbReference>
<comment type="PTM">
    <text evidence="33">Specific enzymatic cleavages in vivo yield mature proteins. Envelope glycoproteins are synthesized as a inactive precursor that is heavily N-glycosylated and processed likely by host cell furin in the Golgi to yield the mature SU and TM proteins. The cleavage site between SU and TM requires the minimal sequence [KR]-X-[KR]-R. About 2 of the 9 disulfide bonds of gp41 are reduced by P4HB/PDI, following binding to CD4 receptor.</text>
</comment>
<dbReference type="EMBL" id="EU579022">
    <property type="protein sequence ID" value="ACD41626.1"/>
    <property type="molecule type" value="Genomic_RNA"/>
</dbReference>
<feature type="transmembrane region" description="Helical" evidence="34">
    <location>
        <begin position="12"/>
        <end position="33"/>
    </location>
</feature>
<feature type="site" description="Cleavage; by host furin" evidence="33">
    <location>
        <begin position="510"/>
        <end position="511"/>
    </location>
</feature>
<name>B2YYV8_HV1</name>